<dbReference type="Gene3D" id="2.40.100.10">
    <property type="entry name" value="Cyclophilin-like"/>
    <property type="match status" value="1"/>
</dbReference>
<evidence type="ECO:0000256" key="1">
    <source>
        <dbReference type="ARBA" id="ARBA00004123"/>
    </source>
</evidence>
<dbReference type="Proteomes" id="UP000250275">
    <property type="component" value="Unassembled WGS sequence"/>
</dbReference>
<comment type="similarity">
    <text evidence="2">Belongs to the cyclophilin-type PPIase family.</text>
</comment>
<dbReference type="Pfam" id="PF00160">
    <property type="entry name" value="Pro_isomerase"/>
    <property type="match status" value="1"/>
</dbReference>
<proteinExistence type="inferred from homology"/>
<protein>
    <recommendedName>
        <fullName evidence="4">Spliceosome-associated protein CWC27 homolog</fullName>
    </recommendedName>
    <alternativeName>
        <fullName evidence="5">Probable inactive peptidyl-prolyl cis-trans isomerase CWC27 homolog</fullName>
    </alternativeName>
</protein>
<evidence type="ECO:0000313" key="8">
    <source>
        <dbReference type="EMBL" id="OAD60668.1"/>
    </source>
</evidence>
<accession>A0A310SSR0</accession>
<sequence>MRIIQEMENEQLVIVIKVKDKLIIECKCCIKAHMCGNIYRNMEKVKAARIMGLWHMELIGPVKLMLKGYKGNLQTRVIFICKSQSLRVVMKTTVGDIEAELWVKETPKTCRNFIQLCMEGYWGNNIFHTQGGDPTDTGEKLEEALVDENARPFYPPRLIKIMILNNPFSDITPRIIVQKSEEVKDSSKTKTTAVKDFNLLSFSEEAEEDAEESVILNKMFSDKGKSVGDHLTNAKLSLEPAVESLGLAKKKRNGRKWRLRK</sequence>
<evidence type="ECO:0000256" key="2">
    <source>
        <dbReference type="ARBA" id="ARBA00007365"/>
    </source>
</evidence>
<keyword evidence="9" id="KW-1185">Reference proteome</keyword>
<dbReference type="PANTHER" id="PTHR45625:SF6">
    <property type="entry name" value="SPLICEOSOME-ASSOCIATED PROTEIN CWC27 HOMOLOG"/>
    <property type="match status" value="1"/>
</dbReference>
<organism evidence="8 9">
    <name type="scientific">Eufriesea mexicana</name>
    <dbReference type="NCBI Taxonomy" id="516756"/>
    <lineage>
        <taxon>Eukaryota</taxon>
        <taxon>Metazoa</taxon>
        <taxon>Ecdysozoa</taxon>
        <taxon>Arthropoda</taxon>
        <taxon>Hexapoda</taxon>
        <taxon>Insecta</taxon>
        <taxon>Pterygota</taxon>
        <taxon>Neoptera</taxon>
        <taxon>Endopterygota</taxon>
        <taxon>Hymenoptera</taxon>
        <taxon>Apocrita</taxon>
        <taxon>Aculeata</taxon>
        <taxon>Apoidea</taxon>
        <taxon>Anthophila</taxon>
        <taxon>Apidae</taxon>
        <taxon>Eufriesea</taxon>
    </lineage>
</organism>
<reference evidence="8 9" key="1">
    <citation type="submission" date="2015-07" db="EMBL/GenBank/DDBJ databases">
        <title>The genome of Eufriesea mexicana.</title>
        <authorList>
            <person name="Pan H."/>
            <person name="Kapheim K."/>
        </authorList>
    </citation>
    <scope>NUCLEOTIDE SEQUENCE [LARGE SCALE GENOMIC DNA]</scope>
    <source>
        <strain evidence="8">0111107269</strain>
        <tissue evidence="8">Whole body</tissue>
    </source>
</reference>
<evidence type="ECO:0000256" key="5">
    <source>
        <dbReference type="ARBA" id="ARBA00042090"/>
    </source>
</evidence>
<evidence type="ECO:0000259" key="7">
    <source>
        <dbReference type="Pfam" id="PF00160"/>
    </source>
</evidence>
<evidence type="ECO:0000256" key="4">
    <source>
        <dbReference type="ARBA" id="ARBA00040027"/>
    </source>
</evidence>
<dbReference type="GO" id="GO:0071013">
    <property type="term" value="C:catalytic step 2 spliceosome"/>
    <property type="evidence" value="ECO:0007669"/>
    <property type="project" value="TreeGrafter"/>
</dbReference>
<dbReference type="InterPro" id="IPR029000">
    <property type="entry name" value="Cyclophilin-like_dom_sf"/>
</dbReference>
<dbReference type="PANTHER" id="PTHR45625">
    <property type="entry name" value="PEPTIDYL-PROLYL CIS-TRANS ISOMERASE-RELATED"/>
    <property type="match status" value="1"/>
</dbReference>
<comment type="subunit">
    <text evidence="6">Part of the activated spliceosome B/catalytic step 1 spliceosome, one of the forms of the spliceosome which has a well-formed active site but still cannot catalyze the branching reaction and is composed at least of 52 proteins, the U2, U5 and U6 snRNAs and the pre-mRNA. Recruited during early steps of activated spliceosome B maturation, it is probably one of the first proteins released from this complex as he matures to the spliceosome C complex. Component of the minor spliceosome, which splices U12-type introns.</text>
</comment>
<dbReference type="InterPro" id="IPR002130">
    <property type="entry name" value="Cyclophilin-type_PPIase_dom"/>
</dbReference>
<dbReference type="GO" id="GO:0003755">
    <property type="term" value="F:peptidyl-prolyl cis-trans isomerase activity"/>
    <property type="evidence" value="ECO:0007669"/>
    <property type="project" value="InterPro"/>
</dbReference>
<dbReference type="SUPFAM" id="SSF50891">
    <property type="entry name" value="Cyclophilin-like"/>
    <property type="match status" value="1"/>
</dbReference>
<evidence type="ECO:0000256" key="3">
    <source>
        <dbReference type="ARBA" id="ARBA00023242"/>
    </source>
</evidence>
<keyword evidence="8" id="KW-0413">Isomerase</keyword>
<gene>
    <name evidence="8" type="ORF">WN48_05542</name>
</gene>
<evidence type="ECO:0000313" key="9">
    <source>
        <dbReference type="Proteomes" id="UP000250275"/>
    </source>
</evidence>
<dbReference type="EMBL" id="KQ760397">
    <property type="protein sequence ID" value="OAD60668.1"/>
    <property type="molecule type" value="Genomic_DNA"/>
</dbReference>
<feature type="domain" description="PPIase cyclophilin-type" evidence="7">
    <location>
        <begin position="88"/>
        <end position="139"/>
    </location>
</feature>
<comment type="subcellular location">
    <subcellularLocation>
        <location evidence="1">Nucleus</location>
    </subcellularLocation>
</comment>
<evidence type="ECO:0000256" key="6">
    <source>
        <dbReference type="ARBA" id="ARBA00046368"/>
    </source>
</evidence>
<dbReference type="AlphaFoldDB" id="A0A310SSR0"/>
<dbReference type="InterPro" id="IPR044666">
    <property type="entry name" value="Cyclophilin_A-like"/>
</dbReference>
<name>A0A310SSR0_9HYME</name>
<keyword evidence="3" id="KW-0539">Nucleus</keyword>